<sequence length="76" mass="8500">MTHIASHSAQKELNFEISYLVARFGRRQALVAIIKTCFKGKGRPPDSVSHLSNHLRRDIGMPEIVAKSRRGGTEKV</sequence>
<dbReference type="EMBL" id="CYUE01000003">
    <property type="protein sequence ID" value="CUK24826.1"/>
    <property type="molecule type" value="Genomic_DNA"/>
</dbReference>
<dbReference type="Proteomes" id="UP000051184">
    <property type="component" value="Unassembled WGS sequence"/>
</dbReference>
<reference evidence="2" key="1">
    <citation type="submission" date="2015-09" db="EMBL/GenBank/DDBJ databases">
        <authorList>
            <person name="Rodrigo-Torres Lidia"/>
            <person name="Arahal R.David."/>
        </authorList>
    </citation>
    <scope>NUCLEOTIDE SEQUENCE [LARGE SCALE GENOMIC DNA]</scope>
    <source>
        <strain evidence="2">CECT 5114</strain>
    </source>
</reference>
<proteinExistence type="predicted"/>
<gene>
    <name evidence="1" type="ORF">TA5114_00613</name>
</gene>
<accession>A0A0P1ISP2</accession>
<name>A0A0P1ISP2_9RHOB</name>
<keyword evidence="2" id="KW-1185">Reference proteome</keyword>
<evidence type="ECO:0000313" key="1">
    <source>
        <dbReference type="EMBL" id="CUK24826.1"/>
    </source>
</evidence>
<dbReference type="STRING" id="1715691.TA5113_00178"/>
<dbReference type="OrthoDB" id="7961213at2"/>
<dbReference type="RefSeq" id="WP_131726396.1">
    <property type="nucleotide sequence ID" value="NZ_CYUE01000003.1"/>
</dbReference>
<dbReference type="AlphaFoldDB" id="A0A0P1ISP2"/>
<evidence type="ECO:0000313" key="2">
    <source>
        <dbReference type="Proteomes" id="UP000051184"/>
    </source>
</evidence>
<organism evidence="1 2">
    <name type="scientific">Cognatishimia activa</name>
    <dbReference type="NCBI Taxonomy" id="1715691"/>
    <lineage>
        <taxon>Bacteria</taxon>
        <taxon>Pseudomonadati</taxon>
        <taxon>Pseudomonadota</taxon>
        <taxon>Alphaproteobacteria</taxon>
        <taxon>Rhodobacterales</taxon>
        <taxon>Paracoccaceae</taxon>
        <taxon>Cognatishimia</taxon>
    </lineage>
</organism>
<protein>
    <submittedName>
        <fullName evidence="1">Uncharacterized protein</fullName>
    </submittedName>
</protein>